<gene>
    <name evidence="10" type="ORF">C8A00DRAFT_46349</name>
</gene>
<dbReference type="GO" id="GO:0045493">
    <property type="term" value="P:xylan catabolic process"/>
    <property type="evidence" value="ECO:0007669"/>
    <property type="project" value="UniProtKB-UniRule"/>
</dbReference>
<organism evidence="10 11">
    <name type="scientific">Chaetomidium leptoderma</name>
    <dbReference type="NCBI Taxonomy" id="669021"/>
    <lineage>
        <taxon>Eukaryota</taxon>
        <taxon>Fungi</taxon>
        <taxon>Dikarya</taxon>
        <taxon>Ascomycota</taxon>
        <taxon>Pezizomycotina</taxon>
        <taxon>Sordariomycetes</taxon>
        <taxon>Sordariomycetidae</taxon>
        <taxon>Sordariales</taxon>
        <taxon>Chaetomiaceae</taxon>
        <taxon>Chaetomidium</taxon>
    </lineage>
</organism>
<keyword evidence="5 8" id="KW-0732">Signal</keyword>
<dbReference type="Proteomes" id="UP001302745">
    <property type="component" value="Unassembled WGS sequence"/>
</dbReference>
<comment type="catalytic activity">
    <reaction evidence="1 8">
        <text>Hydrolysis of terminal non-reducing alpha-L-arabinofuranoside residues in alpha-L-arabinosides.</text>
        <dbReference type="EC" id="3.2.1.55"/>
    </reaction>
</comment>
<dbReference type="EMBL" id="MU857089">
    <property type="protein sequence ID" value="KAK4150194.1"/>
    <property type="molecule type" value="Genomic_DNA"/>
</dbReference>
<accession>A0AAN6VF78</accession>
<dbReference type="PANTHER" id="PTHR40631:SF2">
    <property type="entry name" value="ALPHA-L-ARABINOFURANOSIDASE"/>
    <property type="match status" value="1"/>
</dbReference>
<keyword evidence="11" id="KW-1185">Reference proteome</keyword>
<name>A0AAN6VF78_9PEZI</name>
<reference evidence="10" key="1">
    <citation type="journal article" date="2023" name="Mol. Phylogenet. Evol.">
        <title>Genome-scale phylogeny and comparative genomics of the fungal order Sordariales.</title>
        <authorList>
            <person name="Hensen N."/>
            <person name="Bonometti L."/>
            <person name="Westerberg I."/>
            <person name="Brannstrom I.O."/>
            <person name="Guillou S."/>
            <person name="Cros-Aarteil S."/>
            <person name="Calhoun S."/>
            <person name="Haridas S."/>
            <person name="Kuo A."/>
            <person name="Mondo S."/>
            <person name="Pangilinan J."/>
            <person name="Riley R."/>
            <person name="LaButti K."/>
            <person name="Andreopoulos B."/>
            <person name="Lipzen A."/>
            <person name="Chen C."/>
            <person name="Yan M."/>
            <person name="Daum C."/>
            <person name="Ng V."/>
            <person name="Clum A."/>
            <person name="Steindorff A."/>
            <person name="Ohm R.A."/>
            <person name="Martin F."/>
            <person name="Silar P."/>
            <person name="Natvig D.O."/>
            <person name="Lalanne C."/>
            <person name="Gautier V."/>
            <person name="Ament-Velasquez S.L."/>
            <person name="Kruys A."/>
            <person name="Hutchinson M.I."/>
            <person name="Powell A.J."/>
            <person name="Barry K."/>
            <person name="Miller A.N."/>
            <person name="Grigoriev I.V."/>
            <person name="Debuchy R."/>
            <person name="Gladieux P."/>
            <person name="Hiltunen Thoren M."/>
            <person name="Johannesson H."/>
        </authorList>
    </citation>
    <scope>NUCLEOTIDE SEQUENCE</scope>
    <source>
        <strain evidence="10">CBS 538.74</strain>
    </source>
</reference>
<keyword evidence="7 8" id="KW-0326">Glycosidase</keyword>
<reference evidence="10" key="2">
    <citation type="submission" date="2023-05" db="EMBL/GenBank/DDBJ databases">
        <authorList>
            <consortium name="Lawrence Berkeley National Laboratory"/>
            <person name="Steindorff A."/>
            <person name="Hensen N."/>
            <person name="Bonometti L."/>
            <person name="Westerberg I."/>
            <person name="Brannstrom I.O."/>
            <person name="Guillou S."/>
            <person name="Cros-Aarteil S."/>
            <person name="Calhoun S."/>
            <person name="Haridas S."/>
            <person name="Kuo A."/>
            <person name="Mondo S."/>
            <person name="Pangilinan J."/>
            <person name="Riley R."/>
            <person name="Labutti K."/>
            <person name="Andreopoulos B."/>
            <person name="Lipzen A."/>
            <person name="Chen C."/>
            <person name="Yanf M."/>
            <person name="Daum C."/>
            <person name="Ng V."/>
            <person name="Clum A."/>
            <person name="Ohm R."/>
            <person name="Martin F."/>
            <person name="Silar P."/>
            <person name="Natvig D."/>
            <person name="Lalanne C."/>
            <person name="Gautier V."/>
            <person name="Ament-Velasquez S.L."/>
            <person name="Kruys A."/>
            <person name="Hutchinson M.I."/>
            <person name="Powell A.J."/>
            <person name="Barry K."/>
            <person name="Miller A.N."/>
            <person name="Grigoriev I.V."/>
            <person name="Debuchy R."/>
            <person name="Gladieux P."/>
            <person name="Thoren M.H."/>
            <person name="Johannesson H."/>
        </authorList>
    </citation>
    <scope>NUCLEOTIDE SEQUENCE</scope>
    <source>
        <strain evidence="10">CBS 538.74</strain>
    </source>
</reference>
<evidence type="ECO:0000313" key="11">
    <source>
        <dbReference type="Proteomes" id="UP001302745"/>
    </source>
</evidence>
<feature type="signal peptide" evidence="9">
    <location>
        <begin position="1"/>
        <end position="18"/>
    </location>
</feature>
<comment type="function">
    <text evidence="8">Alpha-L-arabinofuranosidase involved in the hydrolysis of xylan, a major structural heterogeneous polysaccharide found in plant biomass representing the second most abundant polysaccharide in the biosphere, after cellulose.</text>
</comment>
<protein>
    <recommendedName>
        <fullName evidence="8">Alpha-L-arabinofuranosidase</fullName>
        <ecNumber evidence="8">3.2.1.55</ecNumber>
    </recommendedName>
</protein>
<dbReference type="GO" id="GO:0005576">
    <property type="term" value="C:extracellular region"/>
    <property type="evidence" value="ECO:0007669"/>
    <property type="project" value="UniProtKB-SubCell"/>
</dbReference>
<keyword evidence="6 8" id="KW-0378">Hydrolase</keyword>
<evidence type="ECO:0000256" key="8">
    <source>
        <dbReference type="RuleBase" id="RU368117"/>
    </source>
</evidence>
<comment type="caution">
    <text evidence="10">The sequence shown here is derived from an EMBL/GenBank/DDBJ whole genome shotgun (WGS) entry which is preliminary data.</text>
</comment>
<evidence type="ECO:0000256" key="3">
    <source>
        <dbReference type="ARBA" id="ARBA00007396"/>
    </source>
</evidence>
<dbReference type="PANTHER" id="PTHR40631">
    <property type="entry name" value="ALPHA-L-ARABINOFURANOSIDASE AXHA-2-RELATED"/>
    <property type="match status" value="1"/>
</dbReference>
<dbReference type="SUPFAM" id="SSF75005">
    <property type="entry name" value="Arabinanase/levansucrase/invertase"/>
    <property type="match status" value="1"/>
</dbReference>
<evidence type="ECO:0000256" key="5">
    <source>
        <dbReference type="ARBA" id="ARBA00022729"/>
    </source>
</evidence>
<proteinExistence type="inferred from homology"/>
<evidence type="ECO:0000256" key="4">
    <source>
        <dbReference type="ARBA" id="ARBA00022525"/>
    </source>
</evidence>
<evidence type="ECO:0000256" key="2">
    <source>
        <dbReference type="ARBA" id="ARBA00004613"/>
    </source>
</evidence>
<evidence type="ECO:0000256" key="7">
    <source>
        <dbReference type="ARBA" id="ARBA00023295"/>
    </source>
</evidence>
<dbReference type="InterPro" id="IPR005193">
    <property type="entry name" value="GH62_arabinosidase"/>
</dbReference>
<keyword evidence="4 8" id="KW-0964">Secreted</keyword>
<evidence type="ECO:0000256" key="9">
    <source>
        <dbReference type="SAM" id="SignalP"/>
    </source>
</evidence>
<feature type="chain" id="PRO_5042915980" description="Alpha-L-arabinofuranosidase" evidence="9">
    <location>
        <begin position="19"/>
        <end position="377"/>
    </location>
</feature>
<comment type="subcellular location">
    <subcellularLocation>
        <location evidence="2 8">Secreted</location>
    </subcellularLocation>
</comment>
<dbReference type="GO" id="GO:0046556">
    <property type="term" value="F:alpha-L-arabinofuranosidase activity"/>
    <property type="evidence" value="ECO:0007669"/>
    <property type="project" value="UniProtKB-UniRule"/>
</dbReference>
<evidence type="ECO:0000256" key="6">
    <source>
        <dbReference type="ARBA" id="ARBA00022801"/>
    </source>
</evidence>
<dbReference type="InterPro" id="IPR023296">
    <property type="entry name" value="Glyco_hydro_beta-prop_sf"/>
</dbReference>
<dbReference type="GO" id="GO:0046373">
    <property type="term" value="P:L-arabinose metabolic process"/>
    <property type="evidence" value="ECO:0007669"/>
    <property type="project" value="UniProtKB-UniRule"/>
</dbReference>
<dbReference type="Gene3D" id="2.115.10.20">
    <property type="entry name" value="Glycosyl hydrolase domain, family 43"/>
    <property type="match status" value="1"/>
</dbReference>
<dbReference type="EC" id="3.2.1.55" evidence="8"/>
<dbReference type="CDD" id="cd08987">
    <property type="entry name" value="GH62"/>
    <property type="match status" value="1"/>
</dbReference>
<evidence type="ECO:0000256" key="1">
    <source>
        <dbReference type="ARBA" id="ARBA00001462"/>
    </source>
</evidence>
<evidence type="ECO:0000313" key="10">
    <source>
        <dbReference type="EMBL" id="KAK4150194.1"/>
    </source>
</evidence>
<sequence>MRSLSLLAAALWGSAVSAMPASDSFETTLVARKPVAPAALPKSFKWTSTGPLIGPKDDERKIASIKDPTVVEIDGTYHVFASTGKAEGYNMVYLNFTDFAQADSAPFFYLDQAPLGVGYRAAPQVFYFAPQKLWYLVYQNDNAAYSTNPDISNPAGWTAPKTFYPARPEIINENIGDYYWVDMWVICDAKLCHLFSSDDNGHLYRSQTKLADFPNGMSEPVITMEDPDRYRLFEAACVYKIKGGKGKEQYLLLIEAIGTDSERYFRSWTSDKIDGKWAPLADSEENPFARANNVVFDKGVDAWTKSISHGEVVRSMTDQTLTIDVSKPIEFLYQGMDPNTPEGTEYNALPWKLALITQVKDAGPGPGPGPSCPKRRV</sequence>
<dbReference type="Pfam" id="PF03664">
    <property type="entry name" value="Glyco_hydro_62"/>
    <property type="match status" value="1"/>
</dbReference>
<comment type="similarity">
    <text evidence="3 8">Belongs to the glycosyl hydrolase 62 family.</text>
</comment>
<dbReference type="AlphaFoldDB" id="A0AAN6VF78"/>